<evidence type="ECO:0000256" key="8">
    <source>
        <dbReference type="SAM" id="MobiDB-lite"/>
    </source>
</evidence>
<keyword evidence="5" id="KW-0805">Transcription regulation</keyword>
<dbReference type="OrthoDB" id="103819at2759"/>
<evidence type="ECO:0000256" key="7">
    <source>
        <dbReference type="ARBA" id="ARBA00023242"/>
    </source>
</evidence>
<protein>
    <recommendedName>
        <fullName evidence="3">Mediator of RNA polymerase II transcription subunit 13</fullName>
    </recommendedName>
</protein>
<keyword evidence="10" id="KW-1185">Reference proteome</keyword>
<keyword evidence="7" id="KW-0539">Nucleus</keyword>
<evidence type="ECO:0000256" key="6">
    <source>
        <dbReference type="ARBA" id="ARBA00023163"/>
    </source>
</evidence>
<dbReference type="STRING" id="33114.A0A2G2XAM0"/>
<keyword evidence="4" id="KW-0678">Repressor</keyword>
<dbReference type="PANTHER" id="PTHR48249">
    <property type="entry name" value="MEDIATOR OF RNA POLYMERASE II TRANSCRIPTION SUBUNIT 13"/>
    <property type="match status" value="1"/>
</dbReference>
<evidence type="ECO:0000256" key="3">
    <source>
        <dbReference type="ARBA" id="ARBA00019618"/>
    </source>
</evidence>
<evidence type="ECO:0000256" key="1">
    <source>
        <dbReference type="ARBA" id="ARBA00004123"/>
    </source>
</evidence>
<keyword evidence="6" id="KW-0804">Transcription</keyword>
<evidence type="ECO:0000313" key="9">
    <source>
        <dbReference type="EMBL" id="PHT54554.1"/>
    </source>
</evidence>
<evidence type="ECO:0000256" key="4">
    <source>
        <dbReference type="ARBA" id="ARBA00022491"/>
    </source>
</evidence>
<name>A0A2G2XAM0_CAPBA</name>
<proteinExistence type="inferred from homology"/>
<feature type="compositionally biased region" description="Pro residues" evidence="8">
    <location>
        <begin position="201"/>
        <end position="218"/>
    </location>
</feature>
<feature type="region of interest" description="Disordered" evidence="8">
    <location>
        <begin position="200"/>
        <end position="247"/>
    </location>
</feature>
<dbReference type="GO" id="GO:0003713">
    <property type="term" value="F:transcription coactivator activity"/>
    <property type="evidence" value="ECO:0007669"/>
    <property type="project" value="TreeGrafter"/>
</dbReference>
<evidence type="ECO:0000313" key="10">
    <source>
        <dbReference type="Proteomes" id="UP000224567"/>
    </source>
</evidence>
<comment type="caution">
    <text evidence="9">The sequence shown here is derived from an EMBL/GenBank/DDBJ whole genome shotgun (WGS) entry which is preliminary data.</text>
</comment>
<dbReference type="Proteomes" id="UP000224567">
    <property type="component" value="Unassembled WGS sequence"/>
</dbReference>
<reference evidence="10" key="2">
    <citation type="journal article" date="2017" name="J. Anim. Genet.">
        <title>Multiple reference genome sequences of hot pepper reveal the massive evolution of plant disease resistance genes by retroduplication.</title>
        <authorList>
            <person name="Kim S."/>
            <person name="Park J."/>
            <person name="Yeom S.-I."/>
            <person name="Kim Y.-M."/>
            <person name="Seo E."/>
            <person name="Kim K.-T."/>
            <person name="Kim M.-S."/>
            <person name="Lee J.M."/>
            <person name="Cheong K."/>
            <person name="Shin H.-S."/>
            <person name="Kim S.-B."/>
            <person name="Han K."/>
            <person name="Lee J."/>
            <person name="Park M."/>
            <person name="Lee H.-A."/>
            <person name="Lee H.-Y."/>
            <person name="Lee Y."/>
            <person name="Oh S."/>
            <person name="Lee J.H."/>
            <person name="Choi E."/>
            <person name="Choi E."/>
            <person name="Lee S.E."/>
            <person name="Jeon J."/>
            <person name="Kim H."/>
            <person name="Choi G."/>
            <person name="Song H."/>
            <person name="Lee J."/>
            <person name="Lee S.-C."/>
            <person name="Kwon J.-K."/>
            <person name="Lee H.-Y."/>
            <person name="Koo N."/>
            <person name="Hong Y."/>
            <person name="Kim R.W."/>
            <person name="Kang W.-H."/>
            <person name="Huh J.H."/>
            <person name="Kang B.-C."/>
            <person name="Yang T.-J."/>
            <person name="Lee Y.-H."/>
            <person name="Bennetzen J.L."/>
            <person name="Choi D."/>
        </authorList>
    </citation>
    <scope>NUCLEOTIDE SEQUENCE [LARGE SCALE GENOMIC DNA]</scope>
    <source>
        <strain evidence="10">cv. PBC81</strain>
    </source>
</reference>
<sequence>MLAYGLRQPLQELLDGMALLVQQSTSLVDVALDADSNDVSFGWLSLQEQWTRGFPCRSSMVHAGCGGVLASCHSLDIAGVELIDPLSADVQASFTLTLLQNDIKAALISAFGTMEASTECRDSSITISLSVGEPISSSQSCAGESSSLRDGIRVDEASEHRLSQDTCLSESEHLLGSRLRPTLAAVPVCFVNQFAVMLSTPTPPQPPSREPPSPPPESEPSLKKQKVNEEESDSDSDSDDRGSSKFGELEPLWDAVLKLPSEGITTYDHNNVYDGVKEMYTPIFPGEHVSDEDIWHNYL</sequence>
<comment type="similarity">
    <text evidence="2">Belongs to the Mediator complex subunit 13 family.</text>
</comment>
<dbReference type="GO" id="GO:0045944">
    <property type="term" value="P:positive regulation of transcription by RNA polymerase II"/>
    <property type="evidence" value="ECO:0007669"/>
    <property type="project" value="TreeGrafter"/>
</dbReference>
<accession>A0A2G2XAM0</accession>
<reference evidence="9 10" key="1">
    <citation type="journal article" date="2017" name="Genome Biol.">
        <title>New reference genome sequences of hot pepper reveal the massive evolution of plant disease-resistance genes by retroduplication.</title>
        <authorList>
            <person name="Kim S."/>
            <person name="Park J."/>
            <person name="Yeom S.I."/>
            <person name="Kim Y.M."/>
            <person name="Seo E."/>
            <person name="Kim K.T."/>
            <person name="Kim M.S."/>
            <person name="Lee J.M."/>
            <person name="Cheong K."/>
            <person name="Shin H.S."/>
            <person name="Kim S.B."/>
            <person name="Han K."/>
            <person name="Lee J."/>
            <person name="Park M."/>
            <person name="Lee H.A."/>
            <person name="Lee H.Y."/>
            <person name="Lee Y."/>
            <person name="Oh S."/>
            <person name="Lee J.H."/>
            <person name="Choi E."/>
            <person name="Choi E."/>
            <person name="Lee S.E."/>
            <person name="Jeon J."/>
            <person name="Kim H."/>
            <person name="Choi G."/>
            <person name="Song H."/>
            <person name="Lee J."/>
            <person name="Lee S.C."/>
            <person name="Kwon J.K."/>
            <person name="Lee H.Y."/>
            <person name="Koo N."/>
            <person name="Hong Y."/>
            <person name="Kim R.W."/>
            <person name="Kang W.H."/>
            <person name="Huh J.H."/>
            <person name="Kang B.C."/>
            <person name="Yang T.J."/>
            <person name="Lee Y.H."/>
            <person name="Bennetzen J.L."/>
            <person name="Choi D."/>
        </authorList>
    </citation>
    <scope>NUCLEOTIDE SEQUENCE [LARGE SCALE GENOMIC DNA]</scope>
    <source>
        <strain evidence="10">cv. PBC81</strain>
    </source>
</reference>
<dbReference type="InterPro" id="IPR051139">
    <property type="entry name" value="Mediator_complx_sub13"/>
</dbReference>
<dbReference type="GO" id="GO:0016592">
    <property type="term" value="C:mediator complex"/>
    <property type="evidence" value="ECO:0007669"/>
    <property type="project" value="TreeGrafter"/>
</dbReference>
<dbReference type="PANTHER" id="PTHR48249:SF3">
    <property type="entry name" value="MEDIATOR OF RNA POLYMERASE II TRANSCRIPTION SUBUNIT 13"/>
    <property type="match status" value="1"/>
</dbReference>
<organism evidence="9 10">
    <name type="scientific">Capsicum baccatum</name>
    <name type="common">Peruvian pepper</name>
    <dbReference type="NCBI Taxonomy" id="33114"/>
    <lineage>
        <taxon>Eukaryota</taxon>
        <taxon>Viridiplantae</taxon>
        <taxon>Streptophyta</taxon>
        <taxon>Embryophyta</taxon>
        <taxon>Tracheophyta</taxon>
        <taxon>Spermatophyta</taxon>
        <taxon>Magnoliopsida</taxon>
        <taxon>eudicotyledons</taxon>
        <taxon>Gunneridae</taxon>
        <taxon>Pentapetalae</taxon>
        <taxon>asterids</taxon>
        <taxon>lamiids</taxon>
        <taxon>Solanales</taxon>
        <taxon>Solanaceae</taxon>
        <taxon>Solanoideae</taxon>
        <taxon>Capsiceae</taxon>
        <taxon>Capsicum</taxon>
    </lineage>
</organism>
<comment type="subcellular location">
    <subcellularLocation>
        <location evidence="1">Nucleus</location>
    </subcellularLocation>
</comment>
<feature type="compositionally biased region" description="Basic and acidic residues" evidence="8">
    <location>
        <begin position="220"/>
        <end position="229"/>
    </location>
</feature>
<dbReference type="EMBL" id="MLFT02000003">
    <property type="protein sequence ID" value="PHT54554.1"/>
    <property type="molecule type" value="Genomic_DNA"/>
</dbReference>
<evidence type="ECO:0000256" key="5">
    <source>
        <dbReference type="ARBA" id="ARBA00023015"/>
    </source>
</evidence>
<gene>
    <name evidence="9" type="ORF">CQW23_09016</name>
</gene>
<dbReference type="AlphaFoldDB" id="A0A2G2XAM0"/>
<evidence type="ECO:0000256" key="2">
    <source>
        <dbReference type="ARBA" id="ARBA00009354"/>
    </source>
</evidence>